<proteinExistence type="predicted"/>
<organism evidence="1">
    <name type="scientific">Anguilla anguilla</name>
    <name type="common">European freshwater eel</name>
    <name type="synonym">Muraena anguilla</name>
    <dbReference type="NCBI Taxonomy" id="7936"/>
    <lineage>
        <taxon>Eukaryota</taxon>
        <taxon>Metazoa</taxon>
        <taxon>Chordata</taxon>
        <taxon>Craniata</taxon>
        <taxon>Vertebrata</taxon>
        <taxon>Euteleostomi</taxon>
        <taxon>Actinopterygii</taxon>
        <taxon>Neopterygii</taxon>
        <taxon>Teleostei</taxon>
        <taxon>Anguilliformes</taxon>
        <taxon>Anguillidae</taxon>
        <taxon>Anguilla</taxon>
    </lineage>
</organism>
<accession>A0A0E9PVK5</accession>
<evidence type="ECO:0000313" key="1">
    <source>
        <dbReference type="EMBL" id="JAH07883.1"/>
    </source>
</evidence>
<reference evidence="1" key="1">
    <citation type="submission" date="2014-11" db="EMBL/GenBank/DDBJ databases">
        <authorList>
            <person name="Amaro Gonzalez C."/>
        </authorList>
    </citation>
    <scope>NUCLEOTIDE SEQUENCE</scope>
</reference>
<reference evidence="1" key="2">
    <citation type="journal article" date="2015" name="Fish Shellfish Immunol.">
        <title>Early steps in the European eel (Anguilla anguilla)-Vibrio vulnificus interaction in the gills: Role of the RtxA13 toxin.</title>
        <authorList>
            <person name="Callol A."/>
            <person name="Pajuelo D."/>
            <person name="Ebbesson L."/>
            <person name="Teles M."/>
            <person name="MacKenzie S."/>
            <person name="Amaro C."/>
        </authorList>
    </citation>
    <scope>NUCLEOTIDE SEQUENCE</scope>
</reference>
<dbReference type="AlphaFoldDB" id="A0A0E9PVK5"/>
<protein>
    <submittedName>
        <fullName evidence="1">Uncharacterized protein</fullName>
    </submittedName>
</protein>
<name>A0A0E9PVK5_ANGAN</name>
<sequence length="39" mass="4666">MSHSVAGHIWLSEIQSRIHDRKIIFFSKLFYILLEFCKA</sequence>
<dbReference type="EMBL" id="GBXM01100694">
    <property type="protein sequence ID" value="JAH07883.1"/>
    <property type="molecule type" value="Transcribed_RNA"/>
</dbReference>